<proteinExistence type="predicted"/>
<sequence>MRSVNQALGALCEGYVVCSCEGAAEEAVMDMLLDNECLIFDRKSLVGRKVTRRRKAEDIQQQFLNRDFSPYKVSILRILDSRSEKFKLGKLYEKRFPVYTVRTTPEIEMLLIIAENEDMEYRQQHKTRCKPSEYCQNVLKLGSTIKSNDFWHDYFFDVNKLLNALRKYHERWSNKDEYSIYDLLKDEYK</sequence>
<evidence type="ECO:0000313" key="1">
    <source>
        <dbReference type="EMBL" id="MBE6093000.1"/>
    </source>
</evidence>
<reference evidence="1" key="1">
    <citation type="submission" date="2019-04" db="EMBL/GenBank/DDBJ databases">
        <title>Evolution of Biomass-Degrading Anaerobic Consortia Revealed by Metagenomics.</title>
        <authorList>
            <person name="Peng X."/>
        </authorList>
    </citation>
    <scope>NUCLEOTIDE SEQUENCE</scope>
    <source>
        <strain evidence="1">SIG240</strain>
    </source>
</reference>
<dbReference type="AlphaFoldDB" id="A0A927WNC6"/>
<evidence type="ECO:0000313" key="2">
    <source>
        <dbReference type="Proteomes" id="UP000761380"/>
    </source>
</evidence>
<gene>
    <name evidence="1" type="ORF">E7201_07535</name>
</gene>
<comment type="caution">
    <text evidence="1">The sequence shown here is derived from an EMBL/GenBank/DDBJ whole genome shotgun (WGS) entry which is preliminary data.</text>
</comment>
<accession>A0A927WNC6</accession>
<name>A0A927WNC6_SELRU</name>
<protein>
    <submittedName>
        <fullName evidence="1">Uncharacterized protein</fullName>
    </submittedName>
</protein>
<organism evidence="1 2">
    <name type="scientific">Selenomonas ruminantium</name>
    <dbReference type="NCBI Taxonomy" id="971"/>
    <lineage>
        <taxon>Bacteria</taxon>
        <taxon>Bacillati</taxon>
        <taxon>Bacillota</taxon>
        <taxon>Negativicutes</taxon>
        <taxon>Selenomonadales</taxon>
        <taxon>Selenomonadaceae</taxon>
        <taxon>Selenomonas</taxon>
    </lineage>
</organism>
<dbReference type="EMBL" id="SVBY01000049">
    <property type="protein sequence ID" value="MBE6093000.1"/>
    <property type="molecule type" value="Genomic_DNA"/>
</dbReference>
<dbReference type="Proteomes" id="UP000761380">
    <property type="component" value="Unassembled WGS sequence"/>
</dbReference>